<reference evidence="1 2" key="1">
    <citation type="submission" date="2016-12" db="EMBL/GenBank/DDBJ databases">
        <title>Diversity of luminous bacteria.</title>
        <authorList>
            <person name="Yoshizawa S."/>
            <person name="Kogure K."/>
        </authorList>
    </citation>
    <scope>NUCLEOTIDE SEQUENCE [LARGE SCALE GENOMIC DNA]</scope>
    <source>
        <strain evidence="1 2">LC2-408</strain>
    </source>
</reference>
<gene>
    <name evidence="1" type="ORF">BTO10_20200</name>
</gene>
<keyword evidence="1" id="KW-0808">Transferase</keyword>
<name>A0A2S7V786_9VIBR</name>
<organism evidence="1 2">
    <name type="scientific">Vibrio chagasii</name>
    <dbReference type="NCBI Taxonomy" id="170679"/>
    <lineage>
        <taxon>Bacteria</taxon>
        <taxon>Pseudomonadati</taxon>
        <taxon>Pseudomonadota</taxon>
        <taxon>Gammaproteobacteria</taxon>
        <taxon>Vibrionales</taxon>
        <taxon>Vibrionaceae</taxon>
        <taxon>Vibrio</taxon>
    </lineage>
</organism>
<feature type="non-terminal residue" evidence="1">
    <location>
        <position position="1"/>
    </location>
</feature>
<dbReference type="GO" id="GO:0016740">
    <property type="term" value="F:transferase activity"/>
    <property type="evidence" value="ECO:0007669"/>
    <property type="project" value="UniProtKB-KW"/>
</dbReference>
<sequence>GYLDVSVPPVCLLLLCIHNKILTYVSGFPHSEIPDSNDFYCLIWAYRKLIRPSSPLTAKASTVYA</sequence>
<dbReference type="EMBL" id="MSCI01000003">
    <property type="protein sequence ID" value="PQJ58054.1"/>
    <property type="molecule type" value="Genomic_DNA"/>
</dbReference>
<proteinExistence type="predicted"/>
<evidence type="ECO:0000313" key="1">
    <source>
        <dbReference type="EMBL" id="PQJ58054.1"/>
    </source>
</evidence>
<dbReference type="Proteomes" id="UP000238707">
    <property type="component" value="Unassembled WGS sequence"/>
</dbReference>
<comment type="caution">
    <text evidence="1">The sequence shown here is derived from an EMBL/GenBank/DDBJ whole genome shotgun (WGS) entry which is preliminary data.</text>
</comment>
<protein>
    <submittedName>
        <fullName evidence="1">Serine acetyltransferase</fullName>
    </submittedName>
</protein>
<dbReference type="AlphaFoldDB" id="A0A2S7V786"/>
<evidence type="ECO:0000313" key="2">
    <source>
        <dbReference type="Proteomes" id="UP000238707"/>
    </source>
</evidence>
<accession>A0A2S7V786</accession>
<keyword evidence="2" id="KW-1185">Reference proteome</keyword>